<dbReference type="SUPFAM" id="SSF52540">
    <property type="entry name" value="P-loop containing nucleoside triphosphate hydrolases"/>
    <property type="match status" value="1"/>
</dbReference>
<evidence type="ECO:0000256" key="1">
    <source>
        <dbReference type="ARBA" id="ARBA00022448"/>
    </source>
</evidence>
<organism evidence="6 7">
    <name type="scientific">Staphylococcus condimenti</name>
    <dbReference type="NCBI Taxonomy" id="70255"/>
    <lineage>
        <taxon>Bacteria</taxon>
        <taxon>Bacillati</taxon>
        <taxon>Bacillota</taxon>
        <taxon>Bacilli</taxon>
        <taxon>Bacillales</taxon>
        <taxon>Staphylococcaceae</taxon>
        <taxon>Staphylococcus</taxon>
    </lineage>
</organism>
<dbReference type="Proteomes" id="UP000293854">
    <property type="component" value="Unassembled WGS sequence"/>
</dbReference>
<keyword evidence="1" id="KW-0813">Transport</keyword>
<evidence type="ECO:0000256" key="3">
    <source>
        <dbReference type="ARBA" id="ARBA00022840"/>
    </source>
</evidence>
<keyword evidence="2" id="KW-0547">Nucleotide-binding</keyword>
<dbReference type="PROSITE" id="PS50893">
    <property type="entry name" value="ABC_TRANSPORTER_2"/>
    <property type="match status" value="1"/>
</dbReference>
<dbReference type="Proteomes" id="UP000595942">
    <property type="component" value="Chromosome"/>
</dbReference>
<feature type="domain" description="ABC transporter" evidence="4">
    <location>
        <begin position="5"/>
        <end position="232"/>
    </location>
</feature>
<evidence type="ECO:0000313" key="5">
    <source>
        <dbReference type="EMBL" id="QQS81896.1"/>
    </source>
</evidence>
<keyword evidence="8" id="KW-1185">Reference proteome</keyword>
<dbReference type="PANTHER" id="PTHR42939:SF3">
    <property type="entry name" value="ABC TRANSPORTER ATP-BINDING COMPONENT"/>
    <property type="match status" value="1"/>
</dbReference>
<dbReference type="SMART" id="SM00382">
    <property type="entry name" value="AAA"/>
    <property type="match status" value="1"/>
</dbReference>
<evidence type="ECO:0000313" key="6">
    <source>
        <dbReference type="EMBL" id="RZI00242.1"/>
    </source>
</evidence>
<dbReference type="PANTHER" id="PTHR42939">
    <property type="entry name" value="ABC TRANSPORTER ATP-BINDING PROTEIN ALBC-RELATED"/>
    <property type="match status" value="1"/>
</dbReference>
<keyword evidence="3 6" id="KW-0067">ATP-binding</keyword>
<evidence type="ECO:0000313" key="8">
    <source>
        <dbReference type="Proteomes" id="UP000595942"/>
    </source>
</evidence>
<dbReference type="Pfam" id="PF00005">
    <property type="entry name" value="ABC_tran"/>
    <property type="match status" value="1"/>
</dbReference>
<dbReference type="CDD" id="cd03230">
    <property type="entry name" value="ABC_DR_subfamily_A"/>
    <property type="match status" value="1"/>
</dbReference>
<sequence length="282" mass="31890">MTSLLSVEKLNKTFKDSTFKINNVSFEVCEGEIVALIGKNGSGKSTLIRLIVGDYPIDQGKLEFFGETVNEHQTAYKNDISVVFDALNFPKKFTVKTIDKIFNQLYTNWNSTAFFEWIKVFDLPMKQKVKYFSRGMTMKISIAAALSHQSRLLILDEATAGLDAASRDEIHEELEKFVQDEKRAILMTSHIAEDINRLATRLIFIKNGEVLLQIAKKELFESFGILGCDEKQFSTLDKESILAYREHLGQFEVIVKKGALENISSITSVDEVNKIILRGVSS</sequence>
<reference evidence="5 8" key="2">
    <citation type="submission" date="2021-01" db="EMBL/GenBank/DDBJ databases">
        <title>FDA dAtabase for Regulatory Grade micrObial Sequences (FDA-ARGOS): Supporting development and validation of Infectious Disease Dx tests.</title>
        <authorList>
            <person name="Sproer C."/>
            <person name="Gronow S."/>
            <person name="Severitt S."/>
            <person name="Schroder I."/>
            <person name="Tallon L."/>
            <person name="Sadzewicz L."/>
            <person name="Zhao X."/>
            <person name="Boylan J."/>
            <person name="Ott S."/>
            <person name="Bowen H."/>
            <person name="Vavikolanu K."/>
            <person name="Mehta A."/>
            <person name="Aluvathingal J."/>
            <person name="Nadendla S."/>
            <person name="Lowell S."/>
            <person name="Myers T."/>
            <person name="Yan Y."/>
            <person name="Sichtig H."/>
        </authorList>
    </citation>
    <scope>NUCLEOTIDE SEQUENCE [LARGE SCALE GENOMIC DNA]</scope>
    <source>
        <strain evidence="5 8">FDAARGOS_1148</strain>
    </source>
</reference>
<dbReference type="Gene3D" id="3.40.50.300">
    <property type="entry name" value="P-loop containing nucleotide triphosphate hydrolases"/>
    <property type="match status" value="1"/>
</dbReference>
<evidence type="ECO:0000259" key="4">
    <source>
        <dbReference type="PROSITE" id="PS50893"/>
    </source>
</evidence>
<dbReference type="InterPro" id="IPR027417">
    <property type="entry name" value="P-loop_NTPase"/>
</dbReference>
<dbReference type="InterPro" id="IPR051782">
    <property type="entry name" value="ABC_Transporter_VariousFunc"/>
</dbReference>
<dbReference type="InterPro" id="IPR003439">
    <property type="entry name" value="ABC_transporter-like_ATP-bd"/>
</dbReference>
<gene>
    <name evidence="6" type="ORF">EIG99_12065</name>
    <name evidence="5" type="ORF">I6J05_08155</name>
</gene>
<dbReference type="AlphaFoldDB" id="A0A143PDC3"/>
<dbReference type="InterPro" id="IPR003593">
    <property type="entry name" value="AAA+_ATPase"/>
</dbReference>
<evidence type="ECO:0000256" key="2">
    <source>
        <dbReference type="ARBA" id="ARBA00022741"/>
    </source>
</evidence>
<dbReference type="RefSeq" id="WP_047131595.1">
    <property type="nucleotide sequence ID" value="NZ_CP015114.1"/>
</dbReference>
<dbReference type="OrthoDB" id="9804819at2"/>
<dbReference type="GO" id="GO:0016887">
    <property type="term" value="F:ATP hydrolysis activity"/>
    <property type="evidence" value="ECO:0007669"/>
    <property type="project" value="InterPro"/>
</dbReference>
<proteinExistence type="predicted"/>
<dbReference type="GeneID" id="93725748"/>
<reference evidence="6 7" key="1">
    <citation type="submission" date="2018-11" db="EMBL/GenBank/DDBJ databases">
        <title>Genomic profiling of Staphylococcus species from a Poultry farm system in KwaZulu-Natal, South Africa.</title>
        <authorList>
            <person name="Amoako D.G."/>
            <person name="Somboro A.M."/>
            <person name="Abia A.L.K."/>
            <person name="Bester L.A."/>
            <person name="Essack S.Y."/>
        </authorList>
    </citation>
    <scope>NUCLEOTIDE SEQUENCE [LARGE SCALE GENOMIC DNA]</scope>
    <source>
        <strain evidence="6 7">SA11</strain>
    </source>
</reference>
<name>A0A143PDC3_9STAP</name>
<dbReference type="GO" id="GO:0005524">
    <property type="term" value="F:ATP binding"/>
    <property type="evidence" value="ECO:0007669"/>
    <property type="project" value="UniProtKB-KW"/>
</dbReference>
<dbReference type="EMBL" id="CP068073">
    <property type="protein sequence ID" value="QQS81896.1"/>
    <property type="molecule type" value="Genomic_DNA"/>
</dbReference>
<dbReference type="EMBL" id="RQTE01000314">
    <property type="protein sequence ID" value="RZI00242.1"/>
    <property type="molecule type" value="Genomic_DNA"/>
</dbReference>
<dbReference type="KEGG" id="scv:A4G25_10330"/>
<protein>
    <submittedName>
        <fullName evidence="6">ABC transporter ATP-binding protein</fullName>
    </submittedName>
</protein>
<accession>A0A143PDC3</accession>
<evidence type="ECO:0000313" key="7">
    <source>
        <dbReference type="Proteomes" id="UP000293854"/>
    </source>
</evidence>